<dbReference type="Gene3D" id="6.10.140.850">
    <property type="match status" value="1"/>
</dbReference>
<dbReference type="EMBL" id="JASCIQ010000008">
    <property type="protein sequence ID" value="MDI3404147.1"/>
    <property type="molecule type" value="Genomic_DNA"/>
</dbReference>
<keyword evidence="3" id="KW-0238">DNA-binding</keyword>
<dbReference type="RefSeq" id="WP_282542100.1">
    <property type="nucleotide sequence ID" value="NZ_JASCIQ010000008.1"/>
</dbReference>
<evidence type="ECO:0000256" key="1">
    <source>
        <dbReference type="ARBA" id="ARBA00011046"/>
    </source>
</evidence>
<evidence type="ECO:0000313" key="5">
    <source>
        <dbReference type="EMBL" id="MDI3404147.1"/>
    </source>
</evidence>
<evidence type="ECO:0000256" key="3">
    <source>
        <dbReference type="ARBA" id="ARBA00023125"/>
    </source>
</evidence>
<evidence type="ECO:0000256" key="4">
    <source>
        <dbReference type="ARBA" id="ARBA00023163"/>
    </source>
</evidence>
<protein>
    <submittedName>
        <fullName evidence="5">BlaI/MecI/CopY family transcriptional regulator</fullName>
    </submittedName>
</protein>
<dbReference type="InterPro" id="IPR036390">
    <property type="entry name" value="WH_DNA-bd_sf"/>
</dbReference>
<gene>
    <name evidence="5" type="ORF">QIS96_09960</name>
</gene>
<keyword evidence="2" id="KW-0805">Transcription regulation</keyword>
<accession>A0ABT6S7R9</accession>
<evidence type="ECO:0000256" key="2">
    <source>
        <dbReference type="ARBA" id="ARBA00023015"/>
    </source>
</evidence>
<comment type="caution">
    <text evidence="5">The sequence shown here is derived from an EMBL/GenBank/DDBJ whole genome shotgun (WGS) entry which is preliminary data.</text>
</comment>
<dbReference type="Gene3D" id="1.10.10.10">
    <property type="entry name" value="Winged helix-like DNA-binding domain superfamily/Winged helix DNA-binding domain"/>
    <property type="match status" value="1"/>
</dbReference>
<name>A0ABT6S7R9_9ACTN</name>
<dbReference type="InterPro" id="IPR036388">
    <property type="entry name" value="WH-like_DNA-bd_sf"/>
</dbReference>
<dbReference type="InterPro" id="IPR005650">
    <property type="entry name" value="BlaI_family"/>
</dbReference>
<reference evidence="5 6" key="1">
    <citation type="submission" date="2023-05" db="EMBL/GenBank/DDBJ databases">
        <title>Draft genome sequence of Streptomyces sp. B-S-A6 isolated from a cave soil in Thailand.</title>
        <authorList>
            <person name="Chamroensaksri N."/>
            <person name="Muangham S."/>
        </authorList>
    </citation>
    <scope>NUCLEOTIDE SEQUENCE [LARGE SCALE GENOMIC DNA]</scope>
    <source>
        <strain evidence="5 6">B-S-A6</strain>
    </source>
</reference>
<dbReference type="SUPFAM" id="SSF46785">
    <property type="entry name" value="Winged helix' DNA-binding domain"/>
    <property type="match status" value="1"/>
</dbReference>
<dbReference type="Proteomes" id="UP001223978">
    <property type="component" value="Unassembled WGS sequence"/>
</dbReference>
<comment type="similarity">
    <text evidence="1">Belongs to the BlaI transcriptional regulatory family.</text>
</comment>
<sequence>MPEIERRRSVWNLGSLEAEVMERLWAASRPLPVRDVVDAMNAERPAALAYTTVMSTMSKLNRKGWLDRTRHGKQYLYHPRETREACTARLMAEALSGSGDPESVMLHFVERVAASESPDLQAAIRRALGDEDGA</sequence>
<keyword evidence="4" id="KW-0804">Transcription</keyword>
<keyword evidence="6" id="KW-1185">Reference proteome</keyword>
<proteinExistence type="inferred from homology"/>
<evidence type="ECO:0000313" key="6">
    <source>
        <dbReference type="Proteomes" id="UP001223978"/>
    </source>
</evidence>
<organism evidence="5 6">
    <name type="scientific">Streptomyces cavernicola</name>
    <dbReference type="NCBI Taxonomy" id="3043613"/>
    <lineage>
        <taxon>Bacteria</taxon>
        <taxon>Bacillati</taxon>
        <taxon>Actinomycetota</taxon>
        <taxon>Actinomycetes</taxon>
        <taxon>Kitasatosporales</taxon>
        <taxon>Streptomycetaceae</taxon>
        <taxon>Streptomyces</taxon>
    </lineage>
</organism>
<dbReference type="Pfam" id="PF03965">
    <property type="entry name" value="Penicillinase_R"/>
    <property type="match status" value="1"/>
</dbReference>